<evidence type="ECO:0000256" key="4">
    <source>
        <dbReference type="ARBA" id="ARBA00022692"/>
    </source>
</evidence>
<evidence type="ECO:0000313" key="14">
    <source>
        <dbReference type="Proteomes" id="UP000053958"/>
    </source>
</evidence>
<evidence type="ECO:0000256" key="5">
    <source>
        <dbReference type="ARBA" id="ARBA00022982"/>
    </source>
</evidence>
<dbReference type="SUPFAM" id="SSF52343">
    <property type="entry name" value="Ferredoxin reductase-like, C-terminal NADP-linked domain"/>
    <property type="match status" value="1"/>
</dbReference>
<dbReference type="InterPro" id="IPR013121">
    <property type="entry name" value="Fe_red_NAD-bd_6"/>
</dbReference>
<dbReference type="Pfam" id="PF01794">
    <property type="entry name" value="Ferric_reduct"/>
    <property type="match status" value="1"/>
</dbReference>
<feature type="region of interest" description="Disordered" evidence="10">
    <location>
        <begin position="389"/>
        <end position="408"/>
    </location>
</feature>
<feature type="transmembrane region" description="Helical" evidence="11">
    <location>
        <begin position="268"/>
        <end position="287"/>
    </location>
</feature>
<sequence>MSASSGQYAPESHQNLTYIFEYSRGLNGVDVPRDVLITRIICATLGFVAVVVLCGRLVQMSNAYLRQISCLAASRRRQLFWSVERSSLWPKIKKHLLYAPLGKKRHNREIQLSIASNMGTIPSRFHTILIVLYITSQIAYCGLLDYAVNEKPALIAELRGRSGTLAVLNMVPLFILAGRNNPLISLLHVSFDTYNLFHRWLGRIVVVEAITHTVAWSINAVDEQNFADALDRIRTTPFFSWGAVGVLAMVFLLSHSPSPIRHAFYETFLHLHQLAALLALLGVYMHLNLDSLPQLSWAKVIVCVWALERSARFLRLVYLNLSLRDGRTRVRVEALPGEACRVTFYLPRRVHIGPGSHVYAYFPNISLWMSHPFSVAWVEPSSCVTPPAHPSSWLNRGPSPGRSPAISPSRLEKQDFKDMGMDRFYDSDLQPTTVSLIIAARTGMTRQLYNKAKGSPNQTLFTAGFIEGPYSSGPSSLGSYGTAILFSGGAGITHHLLHVRDLLLRAADGCVATQRIYLIWSVRSTECLGWVRQYMDQILQLPNRRQMLTIKLFISKPKSGHEIISSPSETLQMFAGRCRPAVVLDEALPKRVGATVVSVCGPGAFADEVRAAARRNIGRGMAVDFVEESFTW</sequence>
<dbReference type="OrthoDB" id="4494341at2759"/>
<gene>
    <name evidence="13" type="ORF">T310_10138</name>
</gene>
<keyword evidence="14" id="KW-1185">Reference proteome</keyword>
<evidence type="ECO:0000256" key="7">
    <source>
        <dbReference type="ARBA" id="ARBA00023002"/>
    </source>
</evidence>
<name>A0A0F4YF71_RASE3</name>
<dbReference type="PANTHER" id="PTHR32361:SF12">
    <property type="entry name" value="PUTATIVE (AFU_ORTHOLOGUE AFUA_1G14340)-RELATED"/>
    <property type="match status" value="1"/>
</dbReference>
<feature type="transmembrane region" description="Helical" evidence="11">
    <location>
        <begin position="238"/>
        <end position="256"/>
    </location>
</feature>
<keyword evidence="7 13" id="KW-0560">Oxidoreductase</keyword>
<keyword evidence="5" id="KW-0249">Electron transport</keyword>
<dbReference type="CDD" id="cd06186">
    <property type="entry name" value="NOX_Duox_like_FAD_NADP"/>
    <property type="match status" value="1"/>
</dbReference>
<dbReference type="RefSeq" id="XP_013322895.1">
    <property type="nucleotide sequence ID" value="XM_013467441.1"/>
</dbReference>
<evidence type="ECO:0000256" key="1">
    <source>
        <dbReference type="ARBA" id="ARBA00004141"/>
    </source>
</evidence>
<dbReference type="SFLD" id="SFLDG01168">
    <property type="entry name" value="Ferric_reductase_subgroup_(FRE"/>
    <property type="match status" value="1"/>
</dbReference>
<keyword evidence="8" id="KW-0406">Ion transport</keyword>
<dbReference type="InterPro" id="IPR013112">
    <property type="entry name" value="FAD-bd_8"/>
</dbReference>
<comment type="similarity">
    <text evidence="2">Belongs to the ferric reductase (FRE) family.</text>
</comment>
<accession>A0A0F4YF71</accession>
<dbReference type="AlphaFoldDB" id="A0A0F4YF71"/>
<evidence type="ECO:0000259" key="12">
    <source>
        <dbReference type="PROSITE" id="PS51384"/>
    </source>
</evidence>
<dbReference type="Proteomes" id="UP000053958">
    <property type="component" value="Unassembled WGS sequence"/>
</dbReference>
<feature type="transmembrane region" description="Helical" evidence="11">
    <location>
        <begin position="200"/>
        <end position="218"/>
    </location>
</feature>
<dbReference type="Gene3D" id="3.40.50.80">
    <property type="entry name" value="Nucleotide-binding domain of ferredoxin-NADP reductase (FNR) module"/>
    <property type="match status" value="1"/>
</dbReference>
<dbReference type="GO" id="GO:0015677">
    <property type="term" value="P:copper ion import"/>
    <property type="evidence" value="ECO:0007669"/>
    <property type="project" value="TreeGrafter"/>
</dbReference>
<dbReference type="InterPro" id="IPR051410">
    <property type="entry name" value="Ferric/Cupric_Reductase"/>
</dbReference>
<evidence type="ECO:0000256" key="9">
    <source>
        <dbReference type="ARBA" id="ARBA00023136"/>
    </source>
</evidence>
<protein>
    <submittedName>
        <fullName evidence="13">Ferric-chelate reductase (NADH)</fullName>
        <ecNumber evidence="13">1.16.1.7</ecNumber>
    </submittedName>
</protein>
<dbReference type="GeneID" id="25313205"/>
<evidence type="ECO:0000256" key="8">
    <source>
        <dbReference type="ARBA" id="ARBA00023065"/>
    </source>
</evidence>
<organism evidence="13 14">
    <name type="scientific">Rasamsonia emersonii (strain ATCC 16479 / CBS 393.64 / IMI 116815)</name>
    <dbReference type="NCBI Taxonomy" id="1408163"/>
    <lineage>
        <taxon>Eukaryota</taxon>
        <taxon>Fungi</taxon>
        <taxon>Dikarya</taxon>
        <taxon>Ascomycota</taxon>
        <taxon>Pezizomycotina</taxon>
        <taxon>Eurotiomycetes</taxon>
        <taxon>Eurotiomycetidae</taxon>
        <taxon>Eurotiales</taxon>
        <taxon>Trichocomaceae</taxon>
        <taxon>Rasamsonia</taxon>
    </lineage>
</organism>
<dbReference type="STRING" id="1408163.A0A0F4YF71"/>
<feature type="domain" description="FAD-binding FR-type" evidence="12">
    <location>
        <begin position="306"/>
        <end position="476"/>
    </location>
</feature>
<dbReference type="PANTHER" id="PTHR32361">
    <property type="entry name" value="FERRIC/CUPRIC REDUCTASE TRANSMEMBRANE COMPONENT"/>
    <property type="match status" value="1"/>
</dbReference>
<dbReference type="Pfam" id="PF08030">
    <property type="entry name" value="NAD_binding_6"/>
    <property type="match status" value="1"/>
</dbReference>
<dbReference type="EC" id="1.16.1.7" evidence="13"/>
<evidence type="ECO:0000256" key="11">
    <source>
        <dbReference type="SAM" id="Phobius"/>
    </source>
</evidence>
<keyword evidence="9 11" id="KW-0472">Membrane</keyword>
<dbReference type="GO" id="GO:0006826">
    <property type="term" value="P:iron ion transport"/>
    <property type="evidence" value="ECO:0007669"/>
    <property type="project" value="TreeGrafter"/>
</dbReference>
<dbReference type="SFLD" id="SFLDS00052">
    <property type="entry name" value="Ferric_Reductase_Domain"/>
    <property type="match status" value="1"/>
</dbReference>
<keyword evidence="6 11" id="KW-1133">Transmembrane helix</keyword>
<comment type="subcellular location">
    <subcellularLocation>
        <location evidence="1">Membrane</location>
        <topology evidence="1">Multi-pass membrane protein</topology>
    </subcellularLocation>
</comment>
<dbReference type="GO" id="GO:0006879">
    <property type="term" value="P:intracellular iron ion homeostasis"/>
    <property type="evidence" value="ECO:0007669"/>
    <property type="project" value="TreeGrafter"/>
</dbReference>
<keyword evidence="4 11" id="KW-0812">Transmembrane</keyword>
<proteinExistence type="inferred from homology"/>
<reference evidence="13 14" key="1">
    <citation type="submission" date="2015-04" db="EMBL/GenBank/DDBJ databases">
        <authorList>
            <person name="Heijne W.H."/>
            <person name="Fedorova N.D."/>
            <person name="Nierman W.C."/>
            <person name="Vollebregt A.W."/>
            <person name="Zhao Z."/>
            <person name="Wu L."/>
            <person name="Kumar M."/>
            <person name="Stam H."/>
            <person name="van den Berg M.A."/>
            <person name="Pel H.J."/>
        </authorList>
    </citation>
    <scope>NUCLEOTIDE SEQUENCE [LARGE SCALE GENOMIC DNA]</scope>
    <source>
        <strain evidence="13 14">CBS 393.64</strain>
    </source>
</reference>
<evidence type="ECO:0000256" key="3">
    <source>
        <dbReference type="ARBA" id="ARBA00022448"/>
    </source>
</evidence>
<feature type="transmembrane region" description="Helical" evidence="11">
    <location>
        <begin position="36"/>
        <end position="58"/>
    </location>
</feature>
<evidence type="ECO:0000256" key="6">
    <source>
        <dbReference type="ARBA" id="ARBA00022989"/>
    </source>
</evidence>
<keyword evidence="3" id="KW-0813">Transport</keyword>
<evidence type="ECO:0000256" key="2">
    <source>
        <dbReference type="ARBA" id="ARBA00006278"/>
    </source>
</evidence>
<dbReference type="InterPro" id="IPR013130">
    <property type="entry name" value="Fe3_Rdtase_TM_dom"/>
</dbReference>
<dbReference type="EMBL" id="LASV01000798">
    <property type="protein sequence ID" value="KKA16283.1"/>
    <property type="molecule type" value="Genomic_DNA"/>
</dbReference>
<dbReference type="GO" id="GO:0140618">
    <property type="term" value="F:ferric-chelate reductase (NADH) activity"/>
    <property type="evidence" value="ECO:0007669"/>
    <property type="project" value="UniProtKB-EC"/>
</dbReference>
<feature type="transmembrane region" description="Helical" evidence="11">
    <location>
        <begin position="160"/>
        <end position="179"/>
    </location>
</feature>
<dbReference type="InterPro" id="IPR039261">
    <property type="entry name" value="FNR_nucleotide-bd"/>
</dbReference>
<comment type="caution">
    <text evidence="13">The sequence shown here is derived from an EMBL/GenBank/DDBJ whole genome shotgun (WGS) entry which is preliminary data.</text>
</comment>
<dbReference type="PROSITE" id="PS51384">
    <property type="entry name" value="FAD_FR"/>
    <property type="match status" value="1"/>
</dbReference>
<dbReference type="Pfam" id="PF08022">
    <property type="entry name" value="FAD_binding_8"/>
    <property type="match status" value="1"/>
</dbReference>
<feature type="transmembrane region" description="Helical" evidence="11">
    <location>
        <begin position="128"/>
        <end position="148"/>
    </location>
</feature>
<evidence type="ECO:0000313" key="13">
    <source>
        <dbReference type="EMBL" id="KKA16283.1"/>
    </source>
</evidence>
<dbReference type="InterPro" id="IPR017927">
    <property type="entry name" value="FAD-bd_FR_type"/>
</dbReference>
<dbReference type="GO" id="GO:0005886">
    <property type="term" value="C:plasma membrane"/>
    <property type="evidence" value="ECO:0007669"/>
    <property type="project" value="TreeGrafter"/>
</dbReference>
<evidence type="ECO:0000256" key="10">
    <source>
        <dbReference type="SAM" id="MobiDB-lite"/>
    </source>
</evidence>